<feature type="compositionally biased region" description="Basic and acidic residues" evidence="1">
    <location>
        <begin position="110"/>
        <end position="130"/>
    </location>
</feature>
<dbReference type="STRING" id="1328759.A0A5C2SEF7"/>
<dbReference type="GO" id="GO:0003700">
    <property type="term" value="F:DNA-binding transcription factor activity"/>
    <property type="evidence" value="ECO:0007669"/>
    <property type="project" value="InterPro"/>
</dbReference>
<dbReference type="AlphaFoldDB" id="A0A5C2SEF7"/>
<dbReference type="Gene3D" id="1.20.5.170">
    <property type="match status" value="1"/>
</dbReference>
<protein>
    <recommendedName>
        <fullName evidence="2">BZIP domain-containing protein</fullName>
    </recommendedName>
</protein>
<evidence type="ECO:0000259" key="2">
    <source>
        <dbReference type="PROSITE" id="PS00036"/>
    </source>
</evidence>
<dbReference type="PROSITE" id="PS00036">
    <property type="entry name" value="BZIP_BASIC"/>
    <property type="match status" value="1"/>
</dbReference>
<proteinExistence type="predicted"/>
<dbReference type="InterPro" id="IPR004827">
    <property type="entry name" value="bZIP"/>
</dbReference>
<evidence type="ECO:0000313" key="3">
    <source>
        <dbReference type="EMBL" id="RPD61584.1"/>
    </source>
</evidence>
<feature type="region of interest" description="Disordered" evidence="1">
    <location>
        <begin position="1"/>
        <end position="45"/>
    </location>
</feature>
<accession>A0A5C2SEF7</accession>
<evidence type="ECO:0000256" key="1">
    <source>
        <dbReference type="SAM" id="MobiDB-lite"/>
    </source>
</evidence>
<keyword evidence="4" id="KW-1185">Reference proteome</keyword>
<organism evidence="3 4">
    <name type="scientific">Lentinus tigrinus ALCF2SS1-6</name>
    <dbReference type="NCBI Taxonomy" id="1328759"/>
    <lineage>
        <taxon>Eukaryota</taxon>
        <taxon>Fungi</taxon>
        <taxon>Dikarya</taxon>
        <taxon>Basidiomycota</taxon>
        <taxon>Agaricomycotina</taxon>
        <taxon>Agaricomycetes</taxon>
        <taxon>Polyporales</taxon>
        <taxon>Polyporaceae</taxon>
        <taxon>Lentinus</taxon>
    </lineage>
</organism>
<gene>
    <name evidence="3" type="ORF">L227DRAFT_54106</name>
</gene>
<reference evidence="3" key="1">
    <citation type="journal article" date="2018" name="Genome Biol. Evol.">
        <title>Genomics and development of Lentinus tigrinus, a white-rot wood-decaying mushroom with dimorphic fruiting bodies.</title>
        <authorList>
            <person name="Wu B."/>
            <person name="Xu Z."/>
            <person name="Knudson A."/>
            <person name="Carlson A."/>
            <person name="Chen N."/>
            <person name="Kovaka S."/>
            <person name="LaButti K."/>
            <person name="Lipzen A."/>
            <person name="Pennachio C."/>
            <person name="Riley R."/>
            <person name="Schakwitz W."/>
            <person name="Umezawa K."/>
            <person name="Ohm R.A."/>
            <person name="Grigoriev I.V."/>
            <person name="Nagy L.G."/>
            <person name="Gibbons J."/>
            <person name="Hibbett D."/>
        </authorList>
    </citation>
    <scope>NUCLEOTIDE SEQUENCE [LARGE SCALE GENOMIC DNA]</scope>
    <source>
        <strain evidence="3">ALCF2SS1-6</strain>
    </source>
</reference>
<sequence>MTPLSSPTDSQRDGSADHSAASQGPPDRPERSRNAKAQARHRAKRKAYIEQLEQTVTKLQSVLALSPDQVAAIPPPLMRIRELEQENELLHREVEELRRQLEMKNAQLRPDFRRDNYTPLPDDRHFDRENKRRRTTDASDLLSTHS</sequence>
<name>A0A5C2SEF7_9APHY</name>
<feature type="region of interest" description="Disordered" evidence="1">
    <location>
        <begin position="104"/>
        <end position="146"/>
    </location>
</feature>
<dbReference type="CDD" id="cd14686">
    <property type="entry name" value="bZIP"/>
    <property type="match status" value="1"/>
</dbReference>
<dbReference type="EMBL" id="ML122261">
    <property type="protein sequence ID" value="RPD61584.1"/>
    <property type="molecule type" value="Genomic_DNA"/>
</dbReference>
<evidence type="ECO:0000313" key="4">
    <source>
        <dbReference type="Proteomes" id="UP000313359"/>
    </source>
</evidence>
<dbReference type="OrthoDB" id="3257643at2759"/>
<feature type="domain" description="BZIP" evidence="2">
    <location>
        <begin position="31"/>
        <end position="44"/>
    </location>
</feature>
<dbReference type="Proteomes" id="UP000313359">
    <property type="component" value="Unassembled WGS sequence"/>
</dbReference>